<feature type="compositionally biased region" description="Basic and acidic residues" evidence="5">
    <location>
        <begin position="99"/>
        <end position="116"/>
    </location>
</feature>
<feature type="region of interest" description="Disordered" evidence="5">
    <location>
        <begin position="61"/>
        <end position="123"/>
    </location>
</feature>
<dbReference type="InterPro" id="IPR013763">
    <property type="entry name" value="Cyclin-like_dom"/>
</dbReference>
<dbReference type="SUPFAM" id="SSF47954">
    <property type="entry name" value="Cyclin-like"/>
    <property type="match status" value="2"/>
</dbReference>
<dbReference type="SMART" id="SM00385">
    <property type="entry name" value="CYCLIN"/>
    <property type="match status" value="2"/>
</dbReference>
<evidence type="ECO:0008006" key="10">
    <source>
        <dbReference type="Google" id="ProtNLM"/>
    </source>
</evidence>
<dbReference type="GO" id="GO:0000278">
    <property type="term" value="P:mitotic cell cycle"/>
    <property type="evidence" value="ECO:0007669"/>
    <property type="project" value="UniProtKB-ARBA"/>
</dbReference>
<dbReference type="InterPro" id="IPR036915">
    <property type="entry name" value="Cyclin-like_sf"/>
</dbReference>
<comment type="similarity">
    <text evidence="4">Belongs to the cyclin family.</text>
</comment>
<keyword evidence="9" id="KW-1185">Reference proteome</keyword>
<dbReference type="SMART" id="SM01332">
    <property type="entry name" value="Cyclin_C"/>
    <property type="match status" value="1"/>
</dbReference>
<reference evidence="8" key="1">
    <citation type="submission" date="2023-06" db="EMBL/GenBank/DDBJ databases">
        <title>Genomic analysis of the entomopathogenic nematode Steinernema hermaphroditum.</title>
        <authorList>
            <person name="Schwarz E.M."/>
            <person name="Heppert J.K."/>
            <person name="Baniya A."/>
            <person name="Schwartz H.T."/>
            <person name="Tan C.-H."/>
            <person name="Antoshechkin I."/>
            <person name="Sternberg P.W."/>
            <person name="Goodrich-Blair H."/>
            <person name="Dillman A.R."/>
        </authorList>
    </citation>
    <scope>NUCLEOTIDE SEQUENCE</scope>
    <source>
        <strain evidence="8">PS9179</strain>
        <tissue evidence="8">Whole animal</tissue>
    </source>
</reference>
<dbReference type="SUPFAM" id="SSF53098">
    <property type="entry name" value="Ribonuclease H-like"/>
    <property type="match status" value="1"/>
</dbReference>
<feature type="domain" description="Cyclin-like" evidence="6">
    <location>
        <begin position="312"/>
        <end position="394"/>
    </location>
</feature>
<dbReference type="Proteomes" id="UP001175271">
    <property type="component" value="Unassembled WGS sequence"/>
</dbReference>
<dbReference type="GO" id="GO:0051301">
    <property type="term" value="P:cell division"/>
    <property type="evidence" value="ECO:0007669"/>
    <property type="project" value="UniProtKB-KW"/>
</dbReference>
<dbReference type="InterPro" id="IPR008906">
    <property type="entry name" value="HATC_C_dom"/>
</dbReference>
<dbReference type="EMBL" id="JAUCMV010000002">
    <property type="protein sequence ID" value="KAK0417920.1"/>
    <property type="molecule type" value="Genomic_DNA"/>
</dbReference>
<evidence type="ECO:0000256" key="1">
    <source>
        <dbReference type="ARBA" id="ARBA00022618"/>
    </source>
</evidence>
<dbReference type="PANTHER" id="PTHR10177">
    <property type="entry name" value="CYCLINS"/>
    <property type="match status" value="1"/>
</dbReference>
<dbReference type="FunFam" id="1.10.472.10:FF:000001">
    <property type="entry name" value="G2/mitotic-specific cyclin"/>
    <property type="match status" value="1"/>
</dbReference>
<evidence type="ECO:0000256" key="5">
    <source>
        <dbReference type="SAM" id="MobiDB-lite"/>
    </source>
</evidence>
<dbReference type="GO" id="GO:0046983">
    <property type="term" value="F:protein dimerization activity"/>
    <property type="evidence" value="ECO:0007669"/>
    <property type="project" value="InterPro"/>
</dbReference>
<name>A0AA39M289_9BILA</name>
<feature type="region of interest" description="Disordered" evidence="5">
    <location>
        <begin position="1"/>
        <end position="24"/>
    </location>
</feature>
<evidence type="ECO:0000256" key="3">
    <source>
        <dbReference type="ARBA" id="ARBA00023306"/>
    </source>
</evidence>
<dbReference type="Pfam" id="PF02984">
    <property type="entry name" value="Cyclin_C"/>
    <property type="match status" value="1"/>
</dbReference>
<evidence type="ECO:0000313" key="8">
    <source>
        <dbReference type="EMBL" id="KAK0417920.1"/>
    </source>
</evidence>
<organism evidence="8 9">
    <name type="scientific">Steinernema hermaphroditum</name>
    <dbReference type="NCBI Taxonomy" id="289476"/>
    <lineage>
        <taxon>Eukaryota</taxon>
        <taxon>Metazoa</taxon>
        <taxon>Ecdysozoa</taxon>
        <taxon>Nematoda</taxon>
        <taxon>Chromadorea</taxon>
        <taxon>Rhabditida</taxon>
        <taxon>Tylenchina</taxon>
        <taxon>Panagrolaimomorpha</taxon>
        <taxon>Strongyloidoidea</taxon>
        <taxon>Steinernematidae</taxon>
        <taxon>Steinernema</taxon>
    </lineage>
</organism>
<feature type="compositionally biased region" description="Basic and acidic residues" evidence="5">
    <location>
        <begin position="1"/>
        <end position="10"/>
    </location>
</feature>
<dbReference type="Pfam" id="PF00134">
    <property type="entry name" value="Cyclin_N"/>
    <property type="match status" value="1"/>
</dbReference>
<keyword evidence="2 4" id="KW-0195">Cyclin</keyword>
<sequence>MATKRPHDIADGVGTGGTNDENKAVNIRQLKPKVSSGLAVRPHSSQQPKIDNVFKAYTKANKKAPQRPVFEVFRDDEEPARKRVTPPRVPFADITHSSNSDEKKRKERAKNNEENPRNTQDSGVDVVFIGDDMEMSIGSPQIECDISGSEAEEDILTFVTAPEPETSKKSEIQLDSCYFGEIFNYLREREENVCPRNDFMSRQTEISSGMRAILVDWLSDVCTEYNVNVASLFLTVSIVDRMLSNFDCPKNKLQLIGAGALFIATKIEEIYPPSLADLVYTTADCYTKKQILRAEKLILQQLKFDICAPCRFWFGTFFAKKIAASQKVDSLMRYFLELSLMSDEYLKYRPSEVGLAALHLANQWINPNSSVDDLLDRANVLKEDINPIMDGLVQGFKSASTSEHQSIFLKYSTKSQQFHSQFVLVPSQLDEAEFLRSHTGAAIDVKFTSLRFKSAFFEVPEMKHDALLLEVESLAVSLCKKAGSDQNETEVETDQIGVEDSPITDPFSHFLSQEPVKLTSSPSPTIADAKLKAKQELDEYFSTPPNPQSDPYEFWASPASEIKFPLLRSLACCHFSAPATSPESERLFSAAGLTISDLRTNLLDETLAKLFRRVNNASIVKTDRGQRDRRFSNMTDNEDRMGDVQAQLASLQETQEQMTALMKRFADKLEAKSVPVVQEKPLKSSNLERQVKLNSEWISRIMEMAGDNNELQTFVEAWIFSAVSECLMKFNEYEASNPNTAASYAGTAVLYASFLQFKNLGFKEVDSDLIAAVRRACERGERYPLFHTGRRS</sequence>
<accession>A0AA39M289</accession>
<dbReference type="InterPro" id="IPR048258">
    <property type="entry name" value="Cyclins_cyclin-box"/>
</dbReference>
<dbReference type="InterPro" id="IPR004367">
    <property type="entry name" value="Cyclin_C-dom"/>
</dbReference>
<evidence type="ECO:0000259" key="7">
    <source>
        <dbReference type="SMART" id="SM01332"/>
    </source>
</evidence>
<gene>
    <name evidence="8" type="ORF">QR680_013280</name>
</gene>
<evidence type="ECO:0000256" key="2">
    <source>
        <dbReference type="ARBA" id="ARBA00023127"/>
    </source>
</evidence>
<keyword evidence="1" id="KW-0132">Cell division</keyword>
<dbReference type="Pfam" id="PF05699">
    <property type="entry name" value="Dimer_Tnp_hAT"/>
    <property type="match status" value="1"/>
</dbReference>
<keyword evidence="3" id="KW-0131">Cell cycle</keyword>
<dbReference type="InterPro" id="IPR012337">
    <property type="entry name" value="RNaseH-like_sf"/>
</dbReference>
<proteinExistence type="inferred from homology"/>
<evidence type="ECO:0000313" key="9">
    <source>
        <dbReference type="Proteomes" id="UP001175271"/>
    </source>
</evidence>
<dbReference type="Gene3D" id="1.10.472.10">
    <property type="entry name" value="Cyclin-like"/>
    <property type="match status" value="2"/>
</dbReference>
<dbReference type="InterPro" id="IPR039361">
    <property type="entry name" value="Cyclin"/>
</dbReference>
<protein>
    <recommendedName>
        <fullName evidence="10">Cyclin N-terminal domain-containing protein</fullName>
    </recommendedName>
</protein>
<dbReference type="InterPro" id="IPR006671">
    <property type="entry name" value="Cyclin_N"/>
</dbReference>
<feature type="domain" description="Cyclin-like" evidence="6">
    <location>
        <begin position="216"/>
        <end position="300"/>
    </location>
</feature>
<feature type="domain" description="Cyclin C-terminal" evidence="7">
    <location>
        <begin position="309"/>
        <end position="426"/>
    </location>
</feature>
<comment type="caution">
    <text evidence="8">The sequence shown here is derived from an EMBL/GenBank/DDBJ whole genome shotgun (WGS) entry which is preliminary data.</text>
</comment>
<dbReference type="PROSITE" id="PS00292">
    <property type="entry name" value="CYCLINS"/>
    <property type="match status" value="1"/>
</dbReference>
<evidence type="ECO:0000256" key="4">
    <source>
        <dbReference type="RuleBase" id="RU000383"/>
    </source>
</evidence>
<dbReference type="AlphaFoldDB" id="A0AA39M289"/>
<evidence type="ECO:0000259" key="6">
    <source>
        <dbReference type="SMART" id="SM00385"/>
    </source>
</evidence>